<comment type="caution">
    <text evidence="1">The sequence shown here is derived from an EMBL/GenBank/DDBJ whole genome shotgun (WGS) entry which is preliminary data.</text>
</comment>
<dbReference type="EMBL" id="JABFUD020000022">
    <property type="protein sequence ID" value="KAI5062752.1"/>
    <property type="molecule type" value="Genomic_DNA"/>
</dbReference>
<evidence type="ECO:0000313" key="2">
    <source>
        <dbReference type="Proteomes" id="UP000886520"/>
    </source>
</evidence>
<protein>
    <recommendedName>
        <fullName evidence="3">Methyltransferase-like protein 13</fullName>
    </recommendedName>
</protein>
<name>A0A9D4Z6T8_ADICA</name>
<accession>A0A9D4Z6T8</accession>
<dbReference type="OrthoDB" id="411785at2759"/>
<dbReference type="Proteomes" id="UP000886520">
    <property type="component" value="Chromosome 22"/>
</dbReference>
<reference evidence="1" key="1">
    <citation type="submission" date="2021-01" db="EMBL/GenBank/DDBJ databases">
        <title>Adiantum capillus-veneris genome.</title>
        <authorList>
            <person name="Fang Y."/>
            <person name="Liao Q."/>
        </authorList>
    </citation>
    <scope>NUCLEOTIDE SEQUENCE</scope>
    <source>
        <strain evidence="1">H3</strain>
        <tissue evidence="1">Leaf</tissue>
    </source>
</reference>
<dbReference type="AlphaFoldDB" id="A0A9D4Z6T8"/>
<keyword evidence="2" id="KW-1185">Reference proteome</keyword>
<evidence type="ECO:0008006" key="3">
    <source>
        <dbReference type="Google" id="ProtNLM"/>
    </source>
</evidence>
<evidence type="ECO:0000313" key="1">
    <source>
        <dbReference type="EMBL" id="KAI5062752.1"/>
    </source>
</evidence>
<gene>
    <name evidence="1" type="ORF">GOP47_0023291</name>
</gene>
<dbReference type="InterPro" id="IPR029063">
    <property type="entry name" value="SAM-dependent_MTases_sf"/>
</dbReference>
<proteinExistence type="predicted"/>
<organism evidence="1 2">
    <name type="scientific">Adiantum capillus-veneris</name>
    <name type="common">Maidenhair fern</name>
    <dbReference type="NCBI Taxonomy" id="13818"/>
    <lineage>
        <taxon>Eukaryota</taxon>
        <taxon>Viridiplantae</taxon>
        <taxon>Streptophyta</taxon>
        <taxon>Embryophyta</taxon>
        <taxon>Tracheophyta</taxon>
        <taxon>Polypodiopsida</taxon>
        <taxon>Polypodiidae</taxon>
        <taxon>Polypodiales</taxon>
        <taxon>Pteridineae</taxon>
        <taxon>Pteridaceae</taxon>
        <taxon>Vittarioideae</taxon>
        <taxon>Adiantum</taxon>
    </lineage>
</organism>
<dbReference type="SUPFAM" id="SSF53335">
    <property type="entry name" value="S-adenosyl-L-methionine-dependent methyltransferases"/>
    <property type="match status" value="1"/>
</dbReference>
<sequence length="547" mass="60971">MQLGSEPDPTPREAMTWKDIIPGRCEQLHVSLPLSGSVSVSVLDAPAHLQPTRPFAALLVPREQEQDWMFCTSNGLWDLLFSSSVSRLVVLRRLSLAHGGGDENTENPATWFTDAIIHNLCQIPGIIHSHPLSIPSATADDYDDDGSFKKLFSPLLSSLFPWNHCPLGPLSDPYVVYEDNVVERLVVEMRHSEALGSDILVEDVELACSTDEALGGAEPNKRELRRRMRFHQMPNLIQTEVSVTLYKDGHRDSTHGLQDVRLLQERHNAAGMSDNVSSVQNHEVFQTDLEVRPDHSKLVHKYLPPIVAGLVLASPCLAACIEANTRARVLTIGLGGGALPFFLHKQFGFSVLAVDTDETVVELARQHFGFIENEHLQVQIRDGIKVVYSIAHQACRNSLESKEVLREWEEASRDYDQETSTVSVHDDPRMHVIVVDVCASDARLGLLSPPLDFLTDTFLLAVQLGLHKGGMLVINVIPRAEQNLRFVAESLRKFFAGIYRIQSDDNHVLFAFRSKIADINMSCSFARLVAHAVGEGFFDHIEEVDHL</sequence>
<dbReference type="Gene3D" id="3.40.50.150">
    <property type="entry name" value="Vaccinia Virus protein VP39"/>
    <property type="match status" value="1"/>
</dbReference>